<comment type="subcellular location">
    <subcellularLocation>
        <location evidence="1">Membrane</location>
        <topology evidence="1">Multi-pass membrane protein</topology>
    </subcellularLocation>
</comment>
<feature type="transmembrane region" description="Helical" evidence="10">
    <location>
        <begin position="736"/>
        <end position="760"/>
    </location>
</feature>
<evidence type="ECO:0000313" key="12">
    <source>
        <dbReference type="Proteomes" id="UP000319257"/>
    </source>
</evidence>
<proteinExistence type="inferred from homology"/>
<feature type="transmembrane region" description="Helical" evidence="10">
    <location>
        <begin position="661"/>
        <end position="679"/>
    </location>
</feature>
<name>A0A507B4A8_9PEZI</name>
<feature type="transmembrane region" description="Helical" evidence="10">
    <location>
        <begin position="708"/>
        <end position="724"/>
    </location>
</feature>
<organism evidence="11 12">
    <name type="scientific">Thyridium curvatum</name>
    <dbReference type="NCBI Taxonomy" id="1093900"/>
    <lineage>
        <taxon>Eukaryota</taxon>
        <taxon>Fungi</taxon>
        <taxon>Dikarya</taxon>
        <taxon>Ascomycota</taxon>
        <taxon>Pezizomycotina</taxon>
        <taxon>Sordariomycetes</taxon>
        <taxon>Sordariomycetidae</taxon>
        <taxon>Thyridiales</taxon>
        <taxon>Thyridiaceae</taxon>
        <taxon>Thyridium</taxon>
    </lineage>
</organism>
<keyword evidence="6" id="KW-0653">Protein transport</keyword>
<evidence type="ECO:0000256" key="4">
    <source>
        <dbReference type="ARBA" id="ARBA00022692"/>
    </source>
</evidence>
<accession>A0A507B4A8</accession>
<keyword evidence="4 10" id="KW-0812">Transmembrane</keyword>
<keyword evidence="5" id="KW-0571">Peptide transport</keyword>
<dbReference type="GO" id="GO:0035673">
    <property type="term" value="F:oligopeptide transmembrane transporter activity"/>
    <property type="evidence" value="ECO:0007669"/>
    <property type="project" value="InterPro"/>
</dbReference>
<feature type="transmembrane region" description="Helical" evidence="10">
    <location>
        <begin position="591"/>
        <end position="613"/>
    </location>
</feature>
<keyword evidence="7 10" id="KW-1133">Transmembrane helix</keyword>
<dbReference type="OrthoDB" id="9986677at2759"/>
<dbReference type="RefSeq" id="XP_030995627.1">
    <property type="nucleotide sequence ID" value="XM_031140157.1"/>
</dbReference>
<feature type="transmembrane region" description="Helical" evidence="10">
    <location>
        <begin position="178"/>
        <end position="200"/>
    </location>
</feature>
<dbReference type="PANTHER" id="PTHR22601">
    <property type="entry name" value="ISP4 LIKE PROTEIN"/>
    <property type="match status" value="1"/>
</dbReference>
<dbReference type="InParanoid" id="A0A507B4A8"/>
<keyword evidence="3" id="KW-0813">Transport</keyword>
<gene>
    <name evidence="11" type="ORF">E0L32_005616</name>
</gene>
<evidence type="ECO:0008006" key="13">
    <source>
        <dbReference type="Google" id="ProtNLM"/>
    </source>
</evidence>
<evidence type="ECO:0000256" key="9">
    <source>
        <dbReference type="SAM" id="MobiDB-lite"/>
    </source>
</evidence>
<dbReference type="GO" id="GO:0016020">
    <property type="term" value="C:membrane"/>
    <property type="evidence" value="ECO:0007669"/>
    <property type="project" value="UniProtKB-SubCell"/>
</dbReference>
<evidence type="ECO:0000256" key="1">
    <source>
        <dbReference type="ARBA" id="ARBA00004141"/>
    </source>
</evidence>
<feature type="transmembrane region" description="Helical" evidence="10">
    <location>
        <begin position="507"/>
        <end position="526"/>
    </location>
</feature>
<dbReference type="Proteomes" id="UP000319257">
    <property type="component" value="Unassembled WGS sequence"/>
</dbReference>
<evidence type="ECO:0000256" key="7">
    <source>
        <dbReference type="ARBA" id="ARBA00022989"/>
    </source>
</evidence>
<evidence type="ECO:0000256" key="2">
    <source>
        <dbReference type="ARBA" id="ARBA00008807"/>
    </source>
</evidence>
<dbReference type="GeneID" id="41973063"/>
<evidence type="ECO:0000256" key="6">
    <source>
        <dbReference type="ARBA" id="ARBA00022927"/>
    </source>
</evidence>
<dbReference type="Pfam" id="PF03169">
    <property type="entry name" value="OPT"/>
    <property type="match status" value="1"/>
</dbReference>
<dbReference type="NCBIfam" id="TIGR00728">
    <property type="entry name" value="OPT_sfam"/>
    <property type="match status" value="1"/>
</dbReference>
<evidence type="ECO:0000256" key="3">
    <source>
        <dbReference type="ARBA" id="ARBA00022448"/>
    </source>
</evidence>
<evidence type="ECO:0000256" key="5">
    <source>
        <dbReference type="ARBA" id="ARBA00022856"/>
    </source>
</evidence>
<feature type="transmembrane region" description="Helical" evidence="10">
    <location>
        <begin position="236"/>
        <end position="258"/>
    </location>
</feature>
<feature type="transmembrane region" description="Helical" evidence="10">
    <location>
        <begin position="357"/>
        <end position="381"/>
    </location>
</feature>
<feature type="transmembrane region" description="Helical" evidence="10">
    <location>
        <begin position="428"/>
        <end position="448"/>
    </location>
</feature>
<evidence type="ECO:0000256" key="10">
    <source>
        <dbReference type="SAM" id="Phobius"/>
    </source>
</evidence>
<feature type="transmembrane region" description="Helical" evidence="10">
    <location>
        <begin position="481"/>
        <end position="501"/>
    </location>
</feature>
<feature type="transmembrane region" description="Helical" evidence="10">
    <location>
        <begin position="104"/>
        <end position="124"/>
    </location>
</feature>
<dbReference type="EMBL" id="SKBQ01000030">
    <property type="protein sequence ID" value="TPX13916.1"/>
    <property type="molecule type" value="Genomic_DNA"/>
</dbReference>
<reference evidence="11 12" key="1">
    <citation type="submission" date="2019-06" db="EMBL/GenBank/DDBJ databases">
        <title>Draft genome sequence of the filamentous fungus Phialemoniopsis curvata isolated from diesel fuel.</title>
        <authorList>
            <person name="Varaljay V.A."/>
            <person name="Lyon W.J."/>
            <person name="Crouch A.L."/>
            <person name="Drake C.E."/>
            <person name="Hollomon J.M."/>
            <person name="Nadeau L.J."/>
            <person name="Nunn H.S."/>
            <person name="Stevenson B.S."/>
            <person name="Bojanowski C.L."/>
            <person name="Crookes-Goodson W.J."/>
        </authorList>
    </citation>
    <scope>NUCLEOTIDE SEQUENCE [LARGE SCALE GENOMIC DNA]</scope>
    <source>
        <strain evidence="11 12">D216</strain>
    </source>
</reference>
<dbReference type="FunCoup" id="A0A507B4A8">
    <property type="interactions" value="90"/>
</dbReference>
<dbReference type="InterPro" id="IPR004648">
    <property type="entry name" value="Oligpept_transpt"/>
</dbReference>
<comment type="similarity">
    <text evidence="2">Belongs to the oligopeptide OPT transporter family.</text>
</comment>
<keyword evidence="8 10" id="KW-0472">Membrane</keyword>
<dbReference type="AlphaFoldDB" id="A0A507B4A8"/>
<evidence type="ECO:0000313" key="11">
    <source>
        <dbReference type="EMBL" id="TPX13916.1"/>
    </source>
</evidence>
<feature type="transmembrane region" description="Helical" evidence="10">
    <location>
        <begin position="212"/>
        <end position="230"/>
    </location>
</feature>
<feature type="transmembrane region" description="Helical" evidence="10">
    <location>
        <begin position="324"/>
        <end position="345"/>
    </location>
</feature>
<dbReference type="InterPro" id="IPR004813">
    <property type="entry name" value="OPT"/>
</dbReference>
<feature type="region of interest" description="Disordered" evidence="9">
    <location>
        <begin position="1"/>
        <end position="28"/>
    </location>
</feature>
<dbReference type="GO" id="GO:0015031">
    <property type="term" value="P:protein transport"/>
    <property type="evidence" value="ECO:0007669"/>
    <property type="project" value="UniProtKB-KW"/>
</dbReference>
<feature type="transmembrane region" description="Helical" evidence="10">
    <location>
        <begin position="279"/>
        <end position="304"/>
    </location>
</feature>
<protein>
    <recommendedName>
        <fullName evidence="13">Small oligopeptide transporter</fullName>
    </recommendedName>
</protein>
<dbReference type="NCBIfam" id="TIGR00727">
    <property type="entry name" value="ISP4_OPT"/>
    <property type="match status" value="1"/>
</dbReference>
<comment type="caution">
    <text evidence="11">The sequence shown here is derived from an EMBL/GenBank/DDBJ whole genome shotgun (WGS) entry which is preliminary data.</text>
</comment>
<evidence type="ECO:0000256" key="8">
    <source>
        <dbReference type="ARBA" id="ARBA00023136"/>
    </source>
</evidence>
<feature type="transmembrane region" description="Helical" evidence="10">
    <location>
        <begin position="533"/>
        <end position="550"/>
    </location>
</feature>
<sequence>MVLNLRKSHDRDHITPARASPAGTTDSDDQAAEAITNLKHFEKMHHLDPNLPIDELNDIDAALDSGNAEKGIEVERLLVEDDSPYPEVRASVRNYDVDLPVNTIRAWFIGLLLCTVGSGVNMLFSLRNPSIQVTTYAVQLVAYPIGLLWDLIFPDREWNILGLKFNLRPGRFNFKEHVIIVVMSNAAYGGGALYATDVIIAQQVWYKQAFGWGWQILLGITTLCTGYGLAGLGRRFLVWPAAMIWPADLVNAALFYALHDHSPSDPTTTNGWRMGRYKWFLIVFAASFVWYWFPGWIFQGLSWFCWVTWIWPNSVVVNQVFGGLSGYGLLPITFDWTIVSGYLTSPLIPPFHAIANMIAGIFVFFVVISMGIHFSGMWYAAYLPVQNSHAYDNTGHQYNVTRILDENFQFDEARYNAYSPLYLPTQFALAYGLAFAAVAAVVVHVALYHGREVYTQFKQARTQEDDVHMRLMKKYRDAPDWWYGVLFVIMLGMSFAVVCAWDTGFPWWGYVVCMVLPAIWTIPIGIVQAITNIQIGLNVLTEFIVGYMLPGRPLAMMMFKNYGYLCMSQALYFAQDLKLGHYMKVPPRTMFWSQLIASVWSAVVQIGVMNWAFGAIPDLCDDHQENSYTCANAKVFYTASIIWGAIGPKRMFSGDALYSSLQWFWLVGALAPVVTWFFARRYPKSIWRYVNTPLFFGGSGWIPPATVYIYFCYGIVGTIFNFFIKRRWNGWWLQYNYITSAALDTGLIISTIIIFFTLYLTSATPPQWFGNLDALSTLDMLSKAVQKEVPKGETFGPSTWP</sequence>
<keyword evidence="12" id="KW-1185">Reference proteome</keyword>